<evidence type="ECO:0000313" key="2">
    <source>
        <dbReference type="Proteomes" id="UP000051836"/>
    </source>
</evidence>
<proteinExistence type="predicted"/>
<comment type="caution">
    <text evidence="1">The sequence shown here is derived from an EMBL/GenBank/DDBJ whole genome shotgun (WGS) entry which is preliminary data.</text>
</comment>
<sequence>MTFPLLSPPSWMIGKLAVVEEMALQSPPPTTPWLEVPDSLPLLKQFQQSASKLQWSRVQGADLFLPVSAHYLIIVHLLMSRSSKLVHDSDDDFTAQISSSKRYEQSP</sequence>
<reference evidence="1 2" key="1">
    <citation type="submission" date="2015-10" db="EMBL/GenBank/DDBJ databases">
        <authorList>
            <person name="Gilbert D.G."/>
        </authorList>
    </citation>
    <scope>NUCLEOTIDE SEQUENCE [LARGE SCALE GENOMIC DNA]</scope>
    <source>
        <strain evidence="1">FVVF132</strain>
    </source>
</reference>
<accession>A0A0Q3TNR7</accession>
<organism evidence="1 2">
    <name type="scientific">Amazona aestiva</name>
    <name type="common">Blue-fronted Amazon parrot</name>
    <dbReference type="NCBI Taxonomy" id="12930"/>
    <lineage>
        <taxon>Eukaryota</taxon>
        <taxon>Metazoa</taxon>
        <taxon>Chordata</taxon>
        <taxon>Craniata</taxon>
        <taxon>Vertebrata</taxon>
        <taxon>Euteleostomi</taxon>
        <taxon>Archelosauria</taxon>
        <taxon>Archosauria</taxon>
        <taxon>Dinosauria</taxon>
        <taxon>Saurischia</taxon>
        <taxon>Theropoda</taxon>
        <taxon>Coelurosauria</taxon>
        <taxon>Aves</taxon>
        <taxon>Neognathae</taxon>
        <taxon>Neoaves</taxon>
        <taxon>Telluraves</taxon>
        <taxon>Australaves</taxon>
        <taxon>Psittaciformes</taxon>
        <taxon>Psittacidae</taxon>
        <taxon>Amazona</taxon>
    </lineage>
</organism>
<evidence type="ECO:0000313" key="1">
    <source>
        <dbReference type="EMBL" id="KQK82134.1"/>
    </source>
</evidence>
<keyword evidence="2" id="KW-1185">Reference proteome</keyword>
<gene>
    <name evidence="1" type="ORF">AAES_76641</name>
</gene>
<dbReference type="Proteomes" id="UP000051836">
    <property type="component" value="Unassembled WGS sequence"/>
</dbReference>
<dbReference type="EMBL" id="LMAW01002002">
    <property type="protein sequence ID" value="KQK82134.1"/>
    <property type="molecule type" value="Genomic_DNA"/>
</dbReference>
<name>A0A0Q3TNR7_AMAAE</name>
<dbReference type="AlphaFoldDB" id="A0A0Q3TNR7"/>
<protein>
    <submittedName>
        <fullName evidence="1">Uncharacterized protein</fullName>
    </submittedName>
</protein>